<feature type="domain" description="Glycosyltransferase 2-like" evidence="11">
    <location>
        <begin position="716"/>
        <end position="819"/>
    </location>
</feature>
<keyword evidence="4" id="KW-0328">Glycosyltransferase</keyword>
<comment type="similarity">
    <text evidence="2">Belongs to the glycosyltransferase 41 family. O-GlcNAc transferase subfamily.</text>
</comment>
<proteinExistence type="inferred from homology"/>
<dbReference type="Pfam" id="PF00535">
    <property type="entry name" value="Glycos_transf_2"/>
    <property type="match status" value="1"/>
</dbReference>
<evidence type="ECO:0000259" key="12">
    <source>
        <dbReference type="Pfam" id="PF13844"/>
    </source>
</evidence>
<dbReference type="Pfam" id="PF13844">
    <property type="entry name" value="Glyco_transf_41"/>
    <property type="match status" value="2"/>
</dbReference>
<dbReference type="SUPFAM" id="SSF53448">
    <property type="entry name" value="Nucleotide-diphospho-sugar transferases"/>
    <property type="match status" value="1"/>
</dbReference>
<protein>
    <recommendedName>
        <fullName evidence="3">protein O-GlcNAc transferase</fullName>
        <ecNumber evidence="3">2.4.1.255</ecNumber>
    </recommendedName>
</protein>
<feature type="region of interest" description="Disordered" evidence="9">
    <location>
        <begin position="410"/>
        <end position="458"/>
    </location>
</feature>
<dbReference type="InterPro" id="IPR029044">
    <property type="entry name" value="Nucleotide-diphossugar_trans"/>
</dbReference>
<name>A0A845HI40_9BURK</name>
<keyword evidence="6" id="KW-0677">Repeat</keyword>
<dbReference type="Pfam" id="PF13181">
    <property type="entry name" value="TPR_8"/>
    <property type="match status" value="1"/>
</dbReference>
<dbReference type="Gene3D" id="3.40.50.11380">
    <property type="match status" value="1"/>
</dbReference>
<evidence type="ECO:0000313" key="14">
    <source>
        <dbReference type="Proteomes" id="UP000484875"/>
    </source>
</evidence>
<keyword evidence="10" id="KW-1133">Transmembrane helix</keyword>
<keyword evidence="5 13" id="KW-0808">Transferase</keyword>
<keyword evidence="10" id="KW-0812">Transmembrane</keyword>
<dbReference type="GO" id="GO:0097363">
    <property type="term" value="F:protein O-acetylglucosaminyltransferase activity"/>
    <property type="evidence" value="ECO:0007669"/>
    <property type="project" value="UniProtKB-EC"/>
</dbReference>
<dbReference type="InterPro" id="IPR001173">
    <property type="entry name" value="Glyco_trans_2-like"/>
</dbReference>
<comment type="caution">
    <text evidence="13">The sequence shown here is derived from an EMBL/GenBank/DDBJ whole genome shotgun (WGS) entry which is preliminary data.</text>
</comment>
<accession>A0A845HI40</accession>
<organism evidence="13 14">
    <name type="scientific">Duganella vulcania</name>
    <dbReference type="NCBI Taxonomy" id="2692166"/>
    <lineage>
        <taxon>Bacteria</taxon>
        <taxon>Pseudomonadati</taxon>
        <taxon>Pseudomonadota</taxon>
        <taxon>Betaproteobacteria</taxon>
        <taxon>Burkholderiales</taxon>
        <taxon>Oxalobacteraceae</taxon>
        <taxon>Telluria group</taxon>
        <taxon>Duganella</taxon>
    </lineage>
</organism>
<evidence type="ECO:0000313" key="13">
    <source>
        <dbReference type="EMBL" id="MYN17073.1"/>
    </source>
</evidence>
<dbReference type="SUPFAM" id="SSF48452">
    <property type="entry name" value="TPR-like"/>
    <property type="match status" value="1"/>
</dbReference>
<feature type="region of interest" description="Disordered" evidence="9">
    <location>
        <begin position="662"/>
        <end position="697"/>
    </location>
</feature>
<dbReference type="EC" id="2.4.1.255" evidence="3"/>
<feature type="compositionally biased region" description="Low complexity" evidence="9">
    <location>
        <begin position="411"/>
        <end position="447"/>
    </location>
</feature>
<evidence type="ECO:0000256" key="10">
    <source>
        <dbReference type="SAM" id="Phobius"/>
    </source>
</evidence>
<evidence type="ECO:0000256" key="5">
    <source>
        <dbReference type="ARBA" id="ARBA00022679"/>
    </source>
</evidence>
<dbReference type="InterPro" id="IPR011990">
    <property type="entry name" value="TPR-like_helical_dom_sf"/>
</dbReference>
<keyword evidence="10" id="KW-0472">Membrane</keyword>
<gene>
    <name evidence="13" type="ORF">GTP81_09955</name>
</gene>
<dbReference type="Gene3D" id="1.25.40.10">
    <property type="entry name" value="Tetratricopeptide repeat domain"/>
    <property type="match status" value="1"/>
</dbReference>
<evidence type="ECO:0000256" key="4">
    <source>
        <dbReference type="ARBA" id="ARBA00022676"/>
    </source>
</evidence>
<feature type="domain" description="O-GlcNAc transferase C-terminal" evidence="12">
    <location>
        <begin position="456"/>
        <end position="638"/>
    </location>
</feature>
<evidence type="ECO:0000256" key="7">
    <source>
        <dbReference type="ARBA" id="ARBA00022803"/>
    </source>
</evidence>
<evidence type="ECO:0000256" key="8">
    <source>
        <dbReference type="PROSITE-ProRule" id="PRU00339"/>
    </source>
</evidence>
<dbReference type="Gene3D" id="3.90.550.10">
    <property type="entry name" value="Spore Coat Polysaccharide Biosynthesis Protein SpsA, Chain A"/>
    <property type="match status" value="1"/>
</dbReference>
<dbReference type="InterPro" id="IPR019734">
    <property type="entry name" value="TPR_rpt"/>
</dbReference>
<keyword evidence="7 8" id="KW-0802">TPR repeat</keyword>
<dbReference type="SMART" id="SM00028">
    <property type="entry name" value="TPR"/>
    <property type="match status" value="3"/>
</dbReference>
<comment type="pathway">
    <text evidence="1">Protein modification; protein glycosylation.</text>
</comment>
<feature type="domain" description="O-GlcNAc transferase C-terminal" evidence="12">
    <location>
        <begin position="254"/>
        <end position="414"/>
    </location>
</feature>
<dbReference type="Proteomes" id="UP000484875">
    <property type="component" value="Unassembled WGS sequence"/>
</dbReference>
<evidence type="ECO:0000259" key="11">
    <source>
        <dbReference type="Pfam" id="PF00535"/>
    </source>
</evidence>
<feature type="repeat" description="TPR" evidence="8">
    <location>
        <begin position="144"/>
        <end position="177"/>
    </location>
</feature>
<evidence type="ECO:0000256" key="9">
    <source>
        <dbReference type="SAM" id="MobiDB-lite"/>
    </source>
</evidence>
<dbReference type="AlphaFoldDB" id="A0A845HI40"/>
<dbReference type="InterPro" id="IPR029489">
    <property type="entry name" value="OGT/SEC/SPY_C"/>
</dbReference>
<dbReference type="PROSITE" id="PS50005">
    <property type="entry name" value="TPR"/>
    <property type="match status" value="1"/>
</dbReference>
<evidence type="ECO:0000256" key="2">
    <source>
        <dbReference type="ARBA" id="ARBA00005386"/>
    </source>
</evidence>
<dbReference type="PANTHER" id="PTHR44998:SF1">
    <property type="entry name" value="UDP-N-ACETYLGLUCOSAMINE--PEPTIDE N-ACETYLGLUCOSAMINYLTRANSFERASE 110 KDA SUBUNIT"/>
    <property type="match status" value="1"/>
</dbReference>
<sequence>MSQQLQKAMAAGNLAEAGTLALALAQLGGLAIIDLIGLAGLLTAQGRTEQTISLYQLWLEHCDSPLEYVAWYNLAVVQLQAGDEAGAERGYRQSLRLRPGFTESQLGLGALLERQRQPQAALAQWRAALDDLDTAAAVSPVLQIRLYNNIGRLAEAQGDLPQAEQALLHSLQLDPRQPLIAPQWLNLRRKLCAWPVVGFVPGLSESALRHATSALAMLDLSDDPARQLAAAQREVRATLPPAPAPLADSEGYGHRKLRIGYLSCGFGARPVGRMVAEVFELHDRGLVEVYGFCWSPEDGSALRQRLLRGMDLHVPIATLSDAEAAQAIRSHEIDILIDLHGRLPGARPGILQHRAAPVQIAWLGQPGTSAMAAIDYVLADAVTLPPALTPHYTEQPLYLPRCFQPQDRQRPLPALAAPPSRPAMPSRHAALSCSASPSRSASPSGPATRKAAPAPSARADLGLPEPGFVYCCFSAPEHITPERFATWMRILHQVPDSVLWLQSSSEAVRDNLRVAAMQRGVPSERLCFAEPDQQPARYLAADLFLDTAPHASGDIAGDVLWAGLPLLTSTGRGSASRTSASLLLAAGLPELVTASEQKYEARAVRLAERPKELARLRNRLRKHRDSAPLFDTPQLVADLEQLYLRVAKGISPAILANAARAAATASRPGPPDPASPDTVRAPRPGPHGTAPDGGASGVRGNAGLVSILIPADDPLPLETTLLSALAQTHAHCEIIVGDSSPNGACLALLKPHLKAHRRLRYAPAPGLSPLDNLNHCLALALGAYIAVAPAGDTLAPDKIAVMLPYFLDHPQVSLVACWRQPRAPDGQALPAAPLFADEIAVSGGSLSELLLNGDSGAAAAVCAPGALLYKRAGIGPAFGHYHERPYLDRADVATALTALAGGDYVYLPKPLSSYRAAPATPPTPLAQLEAGIEALELLFQARTHGHRFEPPERFRQLLSARLSELNTLVATQYTQLAADAAHRLDALQRALRIGYQFLLAP</sequence>
<reference evidence="13 14" key="1">
    <citation type="submission" date="2019-12" db="EMBL/GenBank/DDBJ databases">
        <title>Novel species isolated from a subtropical stream in China.</title>
        <authorList>
            <person name="Lu H."/>
        </authorList>
    </citation>
    <scope>NUCLEOTIDE SEQUENCE [LARGE SCALE GENOMIC DNA]</scope>
    <source>
        <strain evidence="13 14">FT107W</strain>
    </source>
</reference>
<evidence type="ECO:0000256" key="6">
    <source>
        <dbReference type="ARBA" id="ARBA00022737"/>
    </source>
</evidence>
<dbReference type="PANTHER" id="PTHR44998">
    <property type="match status" value="1"/>
</dbReference>
<keyword evidence="14" id="KW-1185">Reference proteome</keyword>
<dbReference type="CDD" id="cd00761">
    <property type="entry name" value="Glyco_tranf_GTA_type"/>
    <property type="match status" value="1"/>
</dbReference>
<dbReference type="EMBL" id="WWCV01000014">
    <property type="protein sequence ID" value="MYN17073.1"/>
    <property type="molecule type" value="Genomic_DNA"/>
</dbReference>
<evidence type="ECO:0000256" key="1">
    <source>
        <dbReference type="ARBA" id="ARBA00004922"/>
    </source>
</evidence>
<dbReference type="Gene3D" id="3.40.50.2000">
    <property type="entry name" value="Glycogen Phosphorylase B"/>
    <property type="match status" value="1"/>
</dbReference>
<feature type="transmembrane region" description="Helical" evidence="10">
    <location>
        <begin position="20"/>
        <end position="42"/>
    </location>
</feature>
<dbReference type="RefSeq" id="WP_161089729.1">
    <property type="nucleotide sequence ID" value="NZ_WWCV01000014.1"/>
</dbReference>
<evidence type="ECO:0000256" key="3">
    <source>
        <dbReference type="ARBA" id="ARBA00011970"/>
    </source>
</evidence>